<keyword evidence="2" id="KW-0614">Plasmid</keyword>
<name>A0A7S5DQG4_RHIRH</name>
<sequence length="165" mass="18180">MAVSTHNYTRTNTAIYVSDKVRNLMRLLIINYGLDPTKLVDAWSDWVQDAARQWMEDGDLKAFVIEFYKPGSSVAAARWDFPIRYDGSDIDQMWIDTDFLKGTFAKAPAPPAGCTYRILLQPASGARSLPGIGNASYLSLAGLSAREAGTVIGTPDIMASATYYR</sequence>
<dbReference type="RefSeq" id="WP_200985169.1">
    <property type="nucleotide sequence ID" value="NZ_MK318974.1"/>
</dbReference>
<organism evidence="2">
    <name type="scientific">Rhizobium rhizogenes</name>
    <name type="common">Agrobacterium rhizogenes</name>
    <dbReference type="NCBI Taxonomy" id="359"/>
    <lineage>
        <taxon>Bacteria</taxon>
        <taxon>Pseudomonadati</taxon>
        <taxon>Pseudomonadota</taxon>
        <taxon>Alphaproteobacteria</taxon>
        <taxon>Hyphomicrobiales</taxon>
        <taxon>Rhizobiaceae</taxon>
        <taxon>Rhizobium/Agrobacterium group</taxon>
        <taxon>Rhizobium</taxon>
    </lineage>
</organism>
<proteinExistence type="predicted"/>
<feature type="domain" description="Bacterial HORMA" evidence="1">
    <location>
        <begin position="6"/>
        <end position="165"/>
    </location>
</feature>
<dbReference type="AlphaFoldDB" id="A0A7S5DQG4"/>
<accession>A0A7S5DQG4</accession>
<dbReference type="EMBL" id="MK318974">
    <property type="protein sequence ID" value="QCL10074.1"/>
    <property type="molecule type" value="Genomic_DNA"/>
</dbReference>
<gene>
    <name evidence="2" type="ORF">pC5.8d_771</name>
</gene>
<geneLocation type="plasmid" evidence="2">
    <name>pColt5.8d</name>
</geneLocation>
<dbReference type="SUPFAM" id="SSF56019">
    <property type="entry name" value="The spindle assembly checkpoint protein mad2"/>
    <property type="match status" value="1"/>
</dbReference>
<protein>
    <recommendedName>
        <fullName evidence="1">Bacterial HORMA domain-containing protein</fullName>
    </recommendedName>
</protein>
<dbReference type="InterPro" id="IPR036570">
    <property type="entry name" value="HORMA_dom_sf"/>
</dbReference>
<evidence type="ECO:0000313" key="2">
    <source>
        <dbReference type="EMBL" id="QCL10074.1"/>
    </source>
</evidence>
<evidence type="ECO:0000259" key="1">
    <source>
        <dbReference type="Pfam" id="PF18173"/>
    </source>
</evidence>
<dbReference type="InterPro" id="IPR040649">
    <property type="entry name" value="Bact_HORMA"/>
</dbReference>
<dbReference type="Pfam" id="PF18173">
    <property type="entry name" value="bacHORMA_2"/>
    <property type="match status" value="1"/>
</dbReference>
<reference evidence="2" key="1">
    <citation type="submission" date="2018-12" db="EMBL/GenBank/DDBJ databases">
        <title>Three Rhizobium rhizogenes strains isolated from the same crown gall tumor carry diverse plasmids.</title>
        <authorList>
            <person name="Pulawska J."/>
            <person name="Kuzmanovic N."/>
        </authorList>
    </citation>
    <scope>NUCLEOTIDE SEQUENCE</scope>
    <source>
        <strain evidence="2">Colt5.8</strain>
        <plasmid evidence="2">pColt5.8d</plasmid>
    </source>
</reference>